<dbReference type="AlphaFoldDB" id="A0A183PZ10"/>
<feature type="non-terminal residue" evidence="1">
    <location>
        <position position="142"/>
    </location>
</feature>
<protein>
    <submittedName>
        <fullName evidence="1">Uncharacterized protein</fullName>
    </submittedName>
</protein>
<gene>
    <name evidence="1" type="ORF">SMTD_LOCUS19596</name>
</gene>
<dbReference type="EMBL" id="UZAL01042633">
    <property type="protein sequence ID" value="VDP80267.1"/>
    <property type="molecule type" value="Genomic_DNA"/>
</dbReference>
<proteinExistence type="predicted"/>
<name>A0A183PZ10_9TREM</name>
<keyword evidence="2" id="KW-1185">Reference proteome</keyword>
<reference evidence="1 2" key="1">
    <citation type="submission" date="2018-11" db="EMBL/GenBank/DDBJ databases">
        <authorList>
            <consortium name="Pathogen Informatics"/>
        </authorList>
    </citation>
    <scope>NUCLEOTIDE SEQUENCE [LARGE SCALE GENOMIC DNA]</scope>
    <source>
        <strain>Denwood</strain>
        <strain evidence="2">Zambia</strain>
    </source>
</reference>
<evidence type="ECO:0000313" key="1">
    <source>
        <dbReference type="EMBL" id="VDP80267.1"/>
    </source>
</evidence>
<dbReference type="Proteomes" id="UP000269396">
    <property type="component" value="Unassembled WGS sequence"/>
</dbReference>
<sequence>MLYDQVTPRPNVWKAIISAIQECSAKTGWFVDTSLSVEEAWSVFKVPRRPDNSPPWITKPVRKLLSKRKKHWNLFISTGLEQYRSSYWKIRNKCKALIKNDAERAEALSEYFSKVFSVGNEEQPTIHRECDGSLMDPVVIKK</sequence>
<organism evidence="1 2">
    <name type="scientific">Schistosoma mattheei</name>
    <dbReference type="NCBI Taxonomy" id="31246"/>
    <lineage>
        <taxon>Eukaryota</taxon>
        <taxon>Metazoa</taxon>
        <taxon>Spiralia</taxon>
        <taxon>Lophotrochozoa</taxon>
        <taxon>Platyhelminthes</taxon>
        <taxon>Trematoda</taxon>
        <taxon>Digenea</taxon>
        <taxon>Strigeidida</taxon>
        <taxon>Schistosomatoidea</taxon>
        <taxon>Schistosomatidae</taxon>
        <taxon>Schistosoma</taxon>
    </lineage>
</organism>
<accession>A0A183PZ10</accession>
<evidence type="ECO:0000313" key="2">
    <source>
        <dbReference type="Proteomes" id="UP000269396"/>
    </source>
</evidence>